<dbReference type="InterPro" id="IPR003961">
    <property type="entry name" value="FN3_dom"/>
</dbReference>
<sequence length="362" mass="40736">MNRGEKVVIVPSFSKNLINVPGAIPGEPVVVDTGRNWVSLSWGKPEHRGAAPVLAYRVDAWQKGGEGARWAELGVTPINTFDAFNLKPDGVYQFRVTPRNRYGWGESVLSGPITVGRHNALPEFTKILPGQLKALRGSDITLECEIDFEIVKGIKTFCIYDEYYVFGSGEPVPAVRWLCDSNEIFEENDNRYSIIREGGLCSLKISNLQETDAGRFMCEATNKVGRVSTFARLFVVRDLKILTADKNLKLSIRHFDKTVDLPPQFTMRLRDRRVQMTYPVRLTCQIVGCPDPTVKWFQNGQEIQPDARHVFWSDDNFQTLEISKTCLEDSGVYSISAQNQFGSLSCRCNLIVDKGIKAYLSP</sequence>
<comment type="caution">
    <text evidence="6">The sequence shown here is derived from an EMBL/GenBank/DDBJ whole genome shotgun (WGS) entry which is preliminary data.</text>
</comment>
<keyword evidence="3" id="KW-0393">Immunoglobulin domain</keyword>
<dbReference type="FunFam" id="2.60.40.10:FF:000069">
    <property type="entry name" value="Alpha-protein kinase 3"/>
    <property type="match status" value="1"/>
</dbReference>
<dbReference type="Gene3D" id="2.60.40.10">
    <property type="entry name" value="Immunoglobulins"/>
    <property type="match status" value="3"/>
</dbReference>
<dbReference type="InterPro" id="IPR050964">
    <property type="entry name" value="Striated_Muscle_Regulatory"/>
</dbReference>
<dbReference type="InterPro" id="IPR013783">
    <property type="entry name" value="Ig-like_fold"/>
</dbReference>
<organism evidence="6 7">
    <name type="scientific">Aromia moschata</name>
    <dbReference type="NCBI Taxonomy" id="1265417"/>
    <lineage>
        <taxon>Eukaryota</taxon>
        <taxon>Metazoa</taxon>
        <taxon>Ecdysozoa</taxon>
        <taxon>Arthropoda</taxon>
        <taxon>Hexapoda</taxon>
        <taxon>Insecta</taxon>
        <taxon>Pterygota</taxon>
        <taxon>Neoptera</taxon>
        <taxon>Endopterygota</taxon>
        <taxon>Coleoptera</taxon>
        <taxon>Polyphaga</taxon>
        <taxon>Cucujiformia</taxon>
        <taxon>Chrysomeloidea</taxon>
        <taxon>Cerambycidae</taxon>
        <taxon>Cerambycinae</taxon>
        <taxon>Callichromatini</taxon>
        <taxon>Aromia</taxon>
    </lineage>
</organism>
<dbReference type="Pfam" id="PF00041">
    <property type="entry name" value="fn3"/>
    <property type="match status" value="1"/>
</dbReference>
<dbReference type="Proteomes" id="UP001162162">
    <property type="component" value="Unassembled WGS sequence"/>
</dbReference>
<proteinExistence type="predicted"/>
<protein>
    <submittedName>
        <fullName evidence="6">Uncharacterized protein</fullName>
    </submittedName>
</protein>
<keyword evidence="1" id="KW-0677">Repeat</keyword>
<feature type="domain" description="Ig-like" evidence="4">
    <location>
        <begin position="263"/>
        <end position="345"/>
    </location>
</feature>
<dbReference type="FunFam" id="2.60.40.10:FF:000032">
    <property type="entry name" value="palladin isoform X1"/>
    <property type="match status" value="1"/>
</dbReference>
<accession>A0AAV8YU98</accession>
<dbReference type="SMART" id="SM00408">
    <property type="entry name" value="IGc2"/>
    <property type="match status" value="2"/>
</dbReference>
<keyword evidence="7" id="KW-1185">Reference proteome</keyword>
<dbReference type="SMART" id="SM00409">
    <property type="entry name" value="IG"/>
    <property type="match status" value="2"/>
</dbReference>
<dbReference type="SUPFAM" id="SSF49265">
    <property type="entry name" value="Fibronectin type III"/>
    <property type="match status" value="1"/>
</dbReference>
<dbReference type="InterPro" id="IPR013098">
    <property type="entry name" value="Ig_I-set"/>
</dbReference>
<evidence type="ECO:0000256" key="1">
    <source>
        <dbReference type="ARBA" id="ARBA00022737"/>
    </source>
</evidence>
<keyword evidence="2" id="KW-1015">Disulfide bond</keyword>
<dbReference type="EMBL" id="JAPWTK010000046">
    <property type="protein sequence ID" value="KAJ8954585.1"/>
    <property type="molecule type" value="Genomic_DNA"/>
</dbReference>
<dbReference type="InterPro" id="IPR036116">
    <property type="entry name" value="FN3_sf"/>
</dbReference>
<reference evidence="6" key="1">
    <citation type="journal article" date="2023" name="Insect Mol. Biol.">
        <title>Genome sequencing provides insights into the evolution of gene families encoding plant cell wall-degrading enzymes in longhorned beetles.</title>
        <authorList>
            <person name="Shin N.R."/>
            <person name="Okamura Y."/>
            <person name="Kirsch R."/>
            <person name="Pauchet Y."/>
        </authorList>
    </citation>
    <scope>NUCLEOTIDE SEQUENCE</scope>
    <source>
        <strain evidence="6">AMC_N1</strain>
    </source>
</reference>
<gene>
    <name evidence="6" type="ORF">NQ318_003116</name>
</gene>
<dbReference type="PANTHER" id="PTHR13817:SF171">
    <property type="entry name" value="STRETCHIN-MLCK, ISOFORM U"/>
    <property type="match status" value="1"/>
</dbReference>
<evidence type="ECO:0000313" key="7">
    <source>
        <dbReference type="Proteomes" id="UP001162162"/>
    </source>
</evidence>
<dbReference type="CDD" id="cd00063">
    <property type="entry name" value="FN3"/>
    <property type="match status" value="1"/>
</dbReference>
<dbReference type="GO" id="GO:0030154">
    <property type="term" value="P:cell differentiation"/>
    <property type="evidence" value="ECO:0007669"/>
    <property type="project" value="UniProtKB-ARBA"/>
</dbReference>
<dbReference type="InterPro" id="IPR007110">
    <property type="entry name" value="Ig-like_dom"/>
</dbReference>
<dbReference type="FunFam" id="2.60.40.10:FF:000999">
    <property type="entry name" value="Uncharacterized protein, isoform D"/>
    <property type="match status" value="1"/>
</dbReference>
<dbReference type="GO" id="GO:0009653">
    <property type="term" value="P:anatomical structure morphogenesis"/>
    <property type="evidence" value="ECO:0007669"/>
    <property type="project" value="UniProtKB-ARBA"/>
</dbReference>
<dbReference type="InterPro" id="IPR003599">
    <property type="entry name" value="Ig_sub"/>
</dbReference>
<feature type="domain" description="Ig-like" evidence="4">
    <location>
        <begin position="122"/>
        <end position="234"/>
    </location>
</feature>
<evidence type="ECO:0000259" key="4">
    <source>
        <dbReference type="PROSITE" id="PS50835"/>
    </source>
</evidence>
<evidence type="ECO:0000313" key="6">
    <source>
        <dbReference type="EMBL" id="KAJ8954585.1"/>
    </source>
</evidence>
<evidence type="ECO:0000259" key="5">
    <source>
        <dbReference type="PROSITE" id="PS50853"/>
    </source>
</evidence>
<dbReference type="SMART" id="SM00060">
    <property type="entry name" value="FN3"/>
    <property type="match status" value="1"/>
</dbReference>
<dbReference type="PROSITE" id="PS50853">
    <property type="entry name" value="FN3"/>
    <property type="match status" value="1"/>
</dbReference>
<dbReference type="Pfam" id="PF07679">
    <property type="entry name" value="I-set"/>
    <property type="match status" value="2"/>
</dbReference>
<name>A0AAV8YU98_9CUCU</name>
<feature type="domain" description="Fibronectin type-III" evidence="5">
    <location>
        <begin position="24"/>
        <end position="118"/>
    </location>
</feature>
<dbReference type="InterPro" id="IPR003598">
    <property type="entry name" value="Ig_sub2"/>
</dbReference>
<dbReference type="InterPro" id="IPR036179">
    <property type="entry name" value="Ig-like_dom_sf"/>
</dbReference>
<dbReference type="PROSITE" id="PS50835">
    <property type="entry name" value="IG_LIKE"/>
    <property type="match status" value="2"/>
</dbReference>
<dbReference type="PANTHER" id="PTHR13817">
    <property type="entry name" value="TITIN"/>
    <property type="match status" value="1"/>
</dbReference>
<dbReference type="AlphaFoldDB" id="A0AAV8YU98"/>
<dbReference type="SUPFAM" id="SSF48726">
    <property type="entry name" value="Immunoglobulin"/>
    <property type="match status" value="2"/>
</dbReference>
<evidence type="ECO:0000256" key="3">
    <source>
        <dbReference type="ARBA" id="ARBA00023319"/>
    </source>
</evidence>
<evidence type="ECO:0000256" key="2">
    <source>
        <dbReference type="ARBA" id="ARBA00023157"/>
    </source>
</evidence>